<dbReference type="GO" id="GO:0000976">
    <property type="term" value="F:transcription cis-regulatory region binding"/>
    <property type="evidence" value="ECO:0007669"/>
    <property type="project" value="TreeGrafter"/>
</dbReference>
<dbReference type="PROSITE" id="PS50110">
    <property type="entry name" value="RESPONSE_REGULATORY"/>
    <property type="match status" value="1"/>
</dbReference>
<dbReference type="PANTHER" id="PTHR48111">
    <property type="entry name" value="REGULATOR OF RPOS"/>
    <property type="match status" value="1"/>
</dbReference>
<name>A0A1N7M0T8_9GAMM</name>
<dbReference type="PANTHER" id="PTHR48111:SF4">
    <property type="entry name" value="DNA-BINDING DUAL TRANSCRIPTIONAL REGULATOR OMPR"/>
    <property type="match status" value="1"/>
</dbReference>
<evidence type="ECO:0000256" key="2">
    <source>
        <dbReference type="ARBA" id="ARBA00023012"/>
    </source>
</evidence>
<dbReference type="Pfam" id="PF00486">
    <property type="entry name" value="Trans_reg_C"/>
    <property type="match status" value="1"/>
</dbReference>
<evidence type="ECO:0000313" key="10">
    <source>
        <dbReference type="EMBL" id="SIS79698.1"/>
    </source>
</evidence>
<dbReference type="AlphaFoldDB" id="A0A1N7M0T8"/>
<feature type="modified residue" description="4-aspartylphosphate" evidence="6">
    <location>
        <position position="57"/>
    </location>
</feature>
<evidence type="ECO:0000256" key="4">
    <source>
        <dbReference type="ARBA" id="ARBA00023125"/>
    </source>
</evidence>
<dbReference type="PROSITE" id="PS51755">
    <property type="entry name" value="OMPR_PHOB"/>
    <property type="match status" value="1"/>
</dbReference>
<organism evidence="10 11">
    <name type="scientific">Neptunomonas antarctica</name>
    <dbReference type="NCBI Taxonomy" id="619304"/>
    <lineage>
        <taxon>Bacteria</taxon>
        <taxon>Pseudomonadati</taxon>
        <taxon>Pseudomonadota</taxon>
        <taxon>Gammaproteobacteria</taxon>
        <taxon>Oceanospirillales</taxon>
        <taxon>Oceanospirillaceae</taxon>
        <taxon>Neptunomonas</taxon>
    </lineage>
</organism>
<dbReference type="SMART" id="SM00448">
    <property type="entry name" value="REC"/>
    <property type="match status" value="1"/>
</dbReference>
<dbReference type="Proteomes" id="UP000185999">
    <property type="component" value="Unassembled WGS sequence"/>
</dbReference>
<dbReference type="SUPFAM" id="SSF52172">
    <property type="entry name" value="CheY-like"/>
    <property type="match status" value="1"/>
</dbReference>
<dbReference type="Pfam" id="PF00072">
    <property type="entry name" value="Response_reg"/>
    <property type="match status" value="1"/>
</dbReference>
<dbReference type="OrthoDB" id="9802426at2"/>
<evidence type="ECO:0000259" key="9">
    <source>
        <dbReference type="PROSITE" id="PS51755"/>
    </source>
</evidence>
<dbReference type="InterPro" id="IPR016032">
    <property type="entry name" value="Sig_transdc_resp-reg_C-effctor"/>
</dbReference>
<evidence type="ECO:0000256" key="3">
    <source>
        <dbReference type="ARBA" id="ARBA00023015"/>
    </source>
</evidence>
<dbReference type="Gene3D" id="3.40.50.2300">
    <property type="match status" value="1"/>
</dbReference>
<dbReference type="STRING" id="619304.SAMN05421760_10561"/>
<keyword evidence="1 6" id="KW-0597">Phosphoprotein</keyword>
<reference evidence="11" key="1">
    <citation type="submission" date="2017-01" db="EMBL/GenBank/DDBJ databases">
        <authorList>
            <person name="Varghese N."/>
            <person name="Submissions S."/>
        </authorList>
    </citation>
    <scope>NUCLEOTIDE SEQUENCE [LARGE SCALE GENOMIC DNA]</scope>
    <source>
        <strain evidence="11">DSM 22306</strain>
    </source>
</reference>
<keyword evidence="2" id="KW-0902">Two-component regulatory system</keyword>
<dbReference type="EMBL" id="FTOE01000005">
    <property type="protein sequence ID" value="SIS79698.1"/>
    <property type="molecule type" value="Genomic_DNA"/>
</dbReference>
<keyword evidence="5" id="KW-0804">Transcription</keyword>
<evidence type="ECO:0000259" key="8">
    <source>
        <dbReference type="PROSITE" id="PS50110"/>
    </source>
</evidence>
<gene>
    <name evidence="10" type="ORF">SAMN05421760_10561</name>
</gene>
<evidence type="ECO:0000256" key="6">
    <source>
        <dbReference type="PROSITE-ProRule" id="PRU00169"/>
    </source>
</evidence>
<protein>
    <submittedName>
        <fullName evidence="10">Two-component system, OmpR family, response regulator BaeR</fullName>
    </submittedName>
</protein>
<accession>A0A1N7M0T8</accession>
<dbReference type="InterPro" id="IPR039420">
    <property type="entry name" value="WalR-like"/>
</dbReference>
<proteinExistence type="predicted"/>
<dbReference type="GO" id="GO:0000156">
    <property type="term" value="F:phosphorelay response regulator activity"/>
    <property type="evidence" value="ECO:0007669"/>
    <property type="project" value="TreeGrafter"/>
</dbReference>
<dbReference type="SUPFAM" id="SSF46894">
    <property type="entry name" value="C-terminal effector domain of the bipartite response regulators"/>
    <property type="match status" value="1"/>
</dbReference>
<evidence type="ECO:0000256" key="1">
    <source>
        <dbReference type="ARBA" id="ARBA00022553"/>
    </source>
</evidence>
<keyword evidence="4 7" id="KW-0238">DNA-binding</keyword>
<dbReference type="SMART" id="SM00862">
    <property type="entry name" value="Trans_reg_C"/>
    <property type="match status" value="1"/>
</dbReference>
<evidence type="ECO:0000256" key="7">
    <source>
        <dbReference type="PROSITE-ProRule" id="PRU01091"/>
    </source>
</evidence>
<dbReference type="Gene3D" id="1.10.10.10">
    <property type="entry name" value="Winged helix-like DNA-binding domain superfamily/Winged helix DNA-binding domain"/>
    <property type="match status" value="1"/>
</dbReference>
<dbReference type="GO" id="GO:0005829">
    <property type="term" value="C:cytosol"/>
    <property type="evidence" value="ECO:0007669"/>
    <property type="project" value="TreeGrafter"/>
</dbReference>
<sequence>MDIMTQKTVLVVEDEKKLARLLQEYLEQAGYATHCLHDGNQVEPWLDEHQADLLILDLMLPGVDGVTLCRQIRSHSSIPIIMASAKVTEDERLTGLDTGADDYLCKPYSLREMVARVNALFRRSEAVLLPPDRSANQQIGLFSCNSETMSIQVHGHLLNLTLVEFRLLNYLLHNPDVVFSRDELLNQIYSDYRLVTDRTVDTHIKNLRRKIQQIIQHQEVILSIYGVGYKLLLPT</sequence>
<dbReference type="InterPro" id="IPR001867">
    <property type="entry name" value="OmpR/PhoB-type_DNA-bd"/>
</dbReference>
<dbReference type="InterPro" id="IPR011006">
    <property type="entry name" value="CheY-like_superfamily"/>
</dbReference>
<evidence type="ECO:0000313" key="11">
    <source>
        <dbReference type="Proteomes" id="UP000185999"/>
    </source>
</evidence>
<dbReference type="InterPro" id="IPR036388">
    <property type="entry name" value="WH-like_DNA-bd_sf"/>
</dbReference>
<feature type="domain" description="OmpR/PhoB-type" evidence="9">
    <location>
        <begin position="133"/>
        <end position="233"/>
    </location>
</feature>
<dbReference type="InterPro" id="IPR001789">
    <property type="entry name" value="Sig_transdc_resp-reg_receiver"/>
</dbReference>
<dbReference type="CDD" id="cd00383">
    <property type="entry name" value="trans_reg_C"/>
    <property type="match status" value="1"/>
</dbReference>
<dbReference type="GO" id="GO:0006355">
    <property type="term" value="P:regulation of DNA-templated transcription"/>
    <property type="evidence" value="ECO:0007669"/>
    <property type="project" value="InterPro"/>
</dbReference>
<dbReference type="Gene3D" id="6.10.250.690">
    <property type="match status" value="1"/>
</dbReference>
<feature type="domain" description="Response regulatory" evidence="8">
    <location>
        <begin position="8"/>
        <end position="121"/>
    </location>
</feature>
<evidence type="ECO:0000256" key="5">
    <source>
        <dbReference type="ARBA" id="ARBA00023163"/>
    </source>
</evidence>
<keyword evidence="11" id="KW-1185">Reference proteome</keyword>
<keyword evidence="3" id="KW-0805">Transcription regulation</keyword>
<dbReference type="GO" id="GO:0032993">
    <property type="term" value="C:protein-DNA complex"/>
    <property type="evidence" value="ECO:0007669"/>
    <property type="project" value="TreeGrafter"/>
</dbReference>
<feature type="DNA-binding region" description="OmpR/PhoB-type" evidence="7">
    <location>
        <begin position="133"/>
        <end position="233"/>
    </location>
</feature>
<dbReference type="FunFam" id="3.40.50.2300:FF:000001">
    <property type="entry name" value="DNA-binding response regulator PhoB"/>
    <property type="match status" value="1"/>
</dbReference>